<keyword evidence="3" id="KW-1185">Reference proteome</keyword>
<sequence>MDDALPPVLDAFVRRHLTLEEIDEIRHQFSRALVTDRQVLWTGMTREAAQRWADKHNMQTLTTAMGPLMSHNEVSASGTKLRSRSTRYIHGASAIFAWCISYGKMVTVLSNPPPVRFHPSGATSFQVIEEPIITGRVGSHAVARIDVVHPAISAAAEFRYEFWPCDDVSRWITTFGHLKITVKWRPVKRAQLYLNDGAKYIDKSTESLTARPLLQKQFAQNNVSTGDMKLHELQQKQLNLNNEVTEKRERLHRKHVNEVARLQSDFRNARNGLPKKAKKRQELHGEEKGQQDCIFEKNGEQRMLNFVVAARLANKPIQAT</sequence>
<dbReference type="VEuPathDB" id="FungiDB:MAN_10062"/>
<organism evidence="2 3">
    <name type="scientific">Metarhizium anisopliae (strain ARSEF 549)</name>
    <dbReference type="NCBI Taxonomy" id="3151832"/>
    <lineage>
        <taxon>Eukaryota</taxon>
        <taxon>Fungi</taxon>
        <taxon>Dikarya</taxon>
        <taxon>Ascomycota</taxon>
        <taxon>Pezizomycotina</taxon>
        <taxon>Sordariomycetes</taxon>
        <taxon>Hypocreomycetidae</taxon>
        <taxon>Hypocreales</taxon>
        <taxon>Clavicipitaceae</taxon>
        <taxon>Metarhizium</taxon>
    </lineage>
</organism>
<feature type="non-terminal residue" evidence="2">
    <location>
        <position position="1"/>
    </location>
</feature>
<protein>
    <submittedName>
        <fullName evidence="2">Uncharacterized protein</fullName>
    </submittedName>
</protein>
<proteinExistence type="predicted"/>
<dbReference type="OrthoDB" id="5232980at2759"/>
<evidence type="ECO:0000256" key="1">
    <source>
        <dbReference type="SAM" id="MobiDB-lite"/>
    </source>
</evidence>
<feature type="compositionally biased region" description="Basic and acidic residues" evidence="1">
    <location>
        <begin position="280"/>
        <end position="290"/>
    </location>
</feature>
<reference evidence="2 3" key="1">
    <citation type="journal article" date="2014" name="Proc. Natl. Acad. Sci. U.S.A.">
        <title>Trajectory and genomic determinants of fungal-pathogen speciation and host adaptation.</title>
        <authorList>
            <person name="Hu X."/>
            <person name="Xiao G."/>
            <person name="Zheng P."/>
            <person name="Shang Y."/>
            <person name="Su Y."/>
            <person name="Zhang X."/>
            <person name="Liu X."/>
            <person name="Zhan S."/>
            <person name="St Leger R.J."/>
            <person name="Wang C."/>
        </authorList>
    </citation>
    <scope>NUCLEOTIDE SEQUENCE [LARGE SCALE GENOMIC DNA]</scope>
    <source>
        <strain evidence="2 3">ARSEF 549</strain>
    </source>
</reference>
<evidence type="ECO:0000313" key="3">
    <source>
        <dbReference type="Proteomes" id="UP000031186"/>
    </source>
</evidence>
<dbReference type="EMBL" id="AZNF01000020">
    <property type="protein sequence ID" value="KID60245.1"/>
    <property type="molecule type" value="Genomic_DNA"/>
</dbReference>
<dbReference type="AlphaFoldDB" id="A0A0B4EDK3"/>
<accession>A0A0B4EDK3</accession>
<comment type="caution">
    <text evidence="2">The sequence shown here is derived from an EMBL/GenBank/DDBJ whole genome shotgun (WGS) entry which is preliminary data.</text>
</comment>
<feature type="region of interest" description="Disordered" evidence="1">
    <location>
        <begin position="267"/>
        <end position="290"/>
    </location>
</feature>
<evidence type="ECO:0000313" key="2">
    <source>
        <dbReference type="EMBL" id="KID60245.1"/>
    </source>
</evidence>
<name>A0A0B4EDK3_METAF</name>
<dbReference type="Proteomes" id="UP000031186">
    <property type="component" value="Unassembled WGS sequence"/>
</dbReference>
<dbReference type="HOGENOM" id="CLU_868999_0_0_1"/>
<gene>
    <name evidence="2" type="ORF">MAN_10062</name>
</gene>